<dbReference type="GO" id="GO:0005576">
    <property type="term" value="C:extracellular region"/>
    <property type="evidence" value="ECO:0007669"/>
    <property type="project" value="UniProtKB-SubCell"/>
</dbReference>
<evidence type="ECO:0000313" key="13">
    <source>
        <dbReference type="EMBL" id="GIE50749.1"/>
    </source>
</evidence>
<keyword evidence="3" id="KW-0964">Secreted</keyword>
<dbReference type="PROSITE" id="PS01063">
    <property type="entry name" value="SIGMA70_ECF"/>
    <property type="match status" value="1"/>
</dbReference>
<accession>A0A919MIH2</accession>
<evidence type="ECO:0000256" key="10">
    <source>
        <dbReference type="SAM" id="MobiDB-lite"/>
    </source>
</evidence>
<feature type="region of interest" description="Disordered" evidence="10">
    <location>
        <begin position="674"/>
        <end position="710"/>
    </location>
</feature>
<comment type="subcellular location">
    <subcellularLocation>
        <location evidence="2">Secreted</location>
    </subcellularLocation>
</comment>
<feature type="domain" description="Right handed beta helix" evidence="12">
    <location>
        <begin position="455"/>
        <end position="619"/>
    </location>
</feature>
<evidence type="ECO:0000259" key="12">
    <source>
        <dbReference type="Pfam" id="PF13229"/>
    </source>
</evidence>
<dbReference type="PANTHER" id="PTHR40088">
    <property type="entry name" value="PECTATE LYASE (EUROFUNG)"/>
    <property type="match status" value="1"/>
</dbReference>
<dbReference type="RefSeq" id="WP_239130464.1">
    <property type="nucleotide sequence ID" value="NZ_BAAAYJ010000017.1"/>
</dbReference>
<evidence type="ECO:0000313" key="14">
    <source>
        <dbReference type="Proteomes" id="UP000647172"/>
    </source>
</evidence>
<feature type="domain" description="RNA polymerase sigma-70 region 2" evidence="11">
    <location>
        <begin position="29"/>
        <end position="95"/>
    </location>
</feature>
<evidence type="ECO:0000256" key="5">
    <source>
        <dbReference type="ARBA" id="ARBA00022729"/>
    </source>
</evidence>
<evidence type="ECO:0000256" key="6">
    <source>
        <dbReference type="ARBA" id="ARBA00022837"/>
    </source>
</evidence>
<reference evidence="13" key="1">
    <citation type="submission" date="2021-01" db="EMBL/GenBank/DDBJ databases">
        <title>Whole genome shotgun sequence of Actinoplanes nipponensis NBRC 14063.</title>
        <authorList>
            <person name="Komaki H."/>
            <person name="Tamura T."/>
        </authorList>
    </citation>
    <scope>NUCLEOTIDE SEQUENCE</scope>
    <source>
        <strain evidence="13">NBRC 14063</strain>
    </source>
</reference>
<dbReference type="Proteomes" id="UP000647172">
    <property type="component" value="Unassembled WGS sequence"/>
</dbReference>
<protein>
    <recommendedName>
        <fullName evidence="9">RNA polymerase sigma factor</fullName>
    </recommendedName>
</protein>
<keyword evidence="5" id="KW-0732">Signal</keyword>
<dbReference type="SUPFAM" id="SSF51126">
    <property type="entry name" value="Pectin lyase-like"/>
    <property type="match status" value="1"/>
</dbReference>
<gene>
    <name evidence="13" type="ORF">Ani05nite_42830</name>
</gene>
<dbReference type="SMART" id="SM00710">
    <property type="entry name" value="PbH1"/>
    <property type="match status" value="5"/>
</dbReference>
<evidence type="ECO:0000256" key="3">
    <source>
        <dbReference type="ARBA" id="ARBA00022525"/>
    </source>
</evidence>
<dbReference type="Pfam" id="PF13229">
    <property type="entry name" value="Beta_helix"/>
    <property type="match status" value="1"/>
</dbReference>
<organism evidence="13 14">
    <name type="scientific">Actinoplanes nipponensis</name>
    <dbReference type="NCBI Taxonomy" id="135950"/>
    <lineage>
        <taxon>Bacteria</taxon>
        <taxon>Bacillati</taxon>
        <taxon>Actinomycetota</taxon>
        <taxon>Actinomycetes</taxon>
        <taxon>Micromonosporales</taxon>
        <taxon>Micromonosporaceae</taxon>
        <taxon>Actinoplanes</taxon>
    </lineage>
</organism>
<comment type="similarity">
    <text evidence="9">Belongs to the sigma-70 factor family. ECF subfamily.</text>
</comment>
<dbReference type="GO" id="GO:0006352">
    <property type="term" value="P:DNA-templated transcription initiation"/>
    <property type="evidence" value="ECO:0007669"/>
    <property type="project" value="InterPro"/>
</dbReference>
<dbReference type="InterPro" id="IPR000838">
    <property type="entry name" value="RNA_pol_sigma70_ECF_CS"/>
</dbReference>
<evidence type="ECO:0000256" key="9">
    <source>
        <dbReference type="RuleBase" id="RU000716"/>
    </source>
</evidence>
<dbReference type="PANTHER" id="PTHR40088:SF1">
    <property type="entry name" value="PECTATE LYASE PEL9"/>
    <property type="match status" value="1"/>
</dbReference>
<dbReference type="InterPro" id="IPR007627">
    <property type="entry name" value="RNA_pol_sigma70_r2"/>
</dbReference>
<keyword evidence="9" id="KW-0804">Transcription</keyword>
<dbReference type="InterPro" id="IPR011050">
    <property type="entry name" value="Pectin_lyase_fold/virulence"/>
</dbReference>
<feature type="region of interest" description="Disordered" evidence="10">
    <location>
        <begin position="650"/>
        <end position="669"/>
    </location>
</feature>
<dbReference type="NCBIfam" id="TIGR02937">
    <property type="entry name" value="sigma70-ECF"/>
    <property type="match status" value="1"/>
</dbReference>
<keyword evidence="14" id="KW-1185">Reference proteome</keyword>
<keyword evidence="9" id="KW-0238">DNA-binding</keyword>
<dbReference type="InterPro" id="IPR014284">
    <property type="entry name" value="RNA_pol_sigma-70_dom"/>
</dbReference>
<evidence type="ECO:0000256" key="4">
    <source>
        <dbReference type="ARBA" id="ARBA00022723"/>
    </source>
</evidence>
<evidence type="ECO:0000256" key="7">
    <source>
        <dbReference type="ARBA" id="ARBA00023239"/>
    </source>
</evidence>
<proteinExistence type="inferred from homology"/>
<dbReference type="GO" id="GO:0046872">
    <property type="term" value="F:metal ion binding"/>
    <property type="evidence" value="ECO:0007669"/>
    <property type="project" value="UniProtKB-KW"/>
</dbReference>
<evidence type="ECO:0000256" key="2">
    <source>
        <dbReference type="ARBA" id="ARBA00004613"/>
    </source>
</evidence>
<dbReference type="InterPro" id="IPR052052">
    <property type="entry name" value="Polysaccharide_Lyase_9"/>
</dbReference>
<dbReference type="AlphaFoldDB" id="A0A919MIH2"/>
<feature type="compositionally biased region" description="Polar residues" evidence="10">
    <location>
        <begin position="653"/>
        <end position="666"/>
    </location>
</feature>
<keyword evidence="9" id="KW-0731">Sigma factor</keyword>
<sequence length="710" mass="74541">MTQSQVVGHDVARLVRDAQAGGAGALDELVAAHLPLVYNVIGRALGGHPDVDDVVQETMLRAIHALPSLREPERYRSWLVTIAYRQIQLHLRSRSAARLRRAAEPADLPDPEGDFAERATAELVVAEQRRELVRAVHWLDDADRTLLGLWWQETAGELTRGELAAALRVPPRHAAVRVQRMKAQLDAARGIVRALGARPRCPELSSRLRRWNGAADPLWRKRLVRHVRECPRCGPRGRGLIAPEELLLGVAALPVPVALLAGLKAGLIAKTGAAAGASVLGQLQAFLHHKALAVGTVATLAVGGGMVYAVHRTELPPGGAGSGIALPTLTTRPLAPPTLRPAVPAPPTPGATTAAPAATGLGVRRADIYVAPGGRDSGDGSLRRPYATLQRAVAAIRPGQTIALRGGTYRPAAGITITTSGTAARRITLSNYRDERPVIDAAGIPADQWAITQRTAYWTVQGLEVRGSRSHAYVCRGCRDTVLRRLWLHDNVRSGLMLRDPGTIGNQVLDSDFTDNRDPAGAAGVGIGLGVQFGAGAGNVIRGVRAAGNGSTGIDLGSFADPVTVEYTWSYGNGASGFALGGGDPPATAAHRLRHCAAWDNAGHGFTDERNPAALELTNSTAFRNRGTGFAMPDAAAVLRADVAVDNAAPQGLSPSARASRTSWQQDGWDAASFRSTDPATAQGPRTAAGTLPGTDFLATGNGMGASMAG</sequence>
<dbReference type="InterPro" id="IPR039448">
    <property type="entry name" value="Beta_helix"/>
</dbReference>
<comment type="cofactor">
    <cofactor evidence="1">
        <name>Ca(2+)</name>
        <dbReference type="ChEBI" id="CHEBI:29108"/>
    </cofactor>
</comment>
<dbReference type="GO" id="GO:0016987">
    <property type="term" value="F:sigma factor activity"/>
    <property type="evidence" value="ECO:0007669"/>
    <property type="project" value="UniProtKB-KW"/>
</dbReference>
<keyword evidence="4" id="KW-0479">Metal-binding</keyword>
<evidence type="ECO:0000256" key="8">
    <source>
        <dbReference type="ARBA" id="ARBA00038263"/>
    </source>
</evidence>
<evidence type="ECO:0000256" key="1">
    <source>
        <dbReference type="ARBA" id="ARBA00001913"/>
    </source>
</evidence>
<dbReference type="Pfam" id="PF04542">
    <property type="entry name" value="Sigma70_r2"/>
    <property type="match status" value="1"/>
</dbReference>
<dbReference type="Gene3D" id="1.10.1740.10">
    <property type="match status" value="1"/>
</dbReference>
<dbReference type="InterPro" id="IPR012334">
    <property type="entry name" value="Pectin_lyas_fold"/>
</dbReference>
<comment type="caution">
    <text evidence="13">The sequence shown here is derived from an EMBL/GenBank/DDBJ whole genome shotgun (WGS) entry which is preliminary data.</text>
</comment>
<dbReference type="Gene3D" id="2.160.20.10">
    <property type="entry name" value="Single-stranded right-handed beta-helix, Pectin lyase-like"/>
    <property type="match status" value="1"/>
</dbReference>
<dbReference type="SUPFAM" id="SSF88946">
    <property type="entry name" value="Sigma2 domain of RNA polymerase sigma factors"/>
    <property type="match status" value="1"/>
</dbReference>
<keyword evidence="9" id="KW-0805">Transcription regulation</keyword>
<evidence type="ECO:0000259" key="11">
    <source>
        <dbReference type="Pfam" id="PF04542"/>
    </source>
</evidence>
<comment type="similarity">
    <text evidence="8">Belongs to the polysaccharide lyase 9 family.</text>
</comment>
<dbReference type="EMBL" id="BOMQ01000052">
    <property type="protein sequence ID" value="GIE50749.1"/>
    <property type="molecule type" value="Genomic_DNA"/>
</dbReference>
<dbReference type="GO" id="GO:0016837">
    <property type="term" value="F:carbon-oxygen lyase activity, acting on polysaccharides"/>
    <property type="evidence" value="ECO:0007669"/>
    <property type="project" value="TreeGrafter"/>
</dbReference>
<dbReference type="GO" id="GO:0003677">
    <property type="term" value="F:DNA binding"/>
    <property type="evidence" value="ECO:0007669"/>
    <property type="project" value="UniProtKB-KW"/>
</dbReference>
<keyword evidence="7" id="KW-0456">Lyase</keyword>
<dbReference type="InterPro" id="IPR006626">
    <property type="entry name" value="PbH1"/>
</dbReference>
<name>A0A919MIH2_9ACTN</name>
<keyword evidence="6" id="KW-0106">Calcium</keyword>
<dbReference type="InterPro" id="IPR013325">
    <property type="entry name" value="RNA_pol_sigma_r2"/>
</dbReference>